<evidence type="ECO:0000256" key="3">
    <source>
        <dbReference type="SAM" id="MobiDB-lite"/>
    </source>
</evidence>
<organism evidence="5 6">
    <name type="scientific">Phialemonium thermophilum</name>
    <dbReference type="NCBI Taxonomy" id="223376"/>
    <lineage>
        <taxon>Eukaryota</taxon>
        <taxon>Fungi</taxon>
        <taxon>Dikarya</taxon>
        <taxon>Ascomycota</taxon>
        <taxon>Pezizomycotina</taxon>
        <taxon>Sordariomycetes</taxon>
        <taxon>Sordariomycetidae</taxon>
        <taxon>Cephalothecales</taxon>
        <taxon>Cephalothecaceae</taxon>
        <taxon>Phialemonium</taxon>
    </lineage>
</organism>
<sequence>MSFDDEDSLISAAPATMATVDGLDEVPTAEEALEEEAQDFRLFSSLSQKKGVSSQLIRKGEKDFETHGTQAQESALEQSRQAMEEVLSYNRVYRPSNWLRGWYFPDWFADWPEDGEDPPGTPGGKGATAVAAIDRTGSQMDKRRGLNARDRVVVVEGDAGIVSKSIGRVVIGQTKDRAAREKMWLLPEEALFLVERGSLDLWWPGRSIEAIFPADIEKKSTKKPGQPLVSGGIPSDDEYDLGLPLSLEAAYSLLVGEEGERGKVTLQKFQVYSNLKRGGYKVQRAPVLRHQGASSPTGENHFPIWLRLFSFLFSRGTPSTPYGPLVRPGLYRSYKSIYQQLGVIPSHKPSPDRTSAWAPEEPFRIHFHVWKSSTAFSKTRPPPPDFYLSVVDAKTSSLPTLEQAAALLDMSPWTPPKAEWTGPGRIYPRLKHGFRNVILAVVDHGVVNYLRLAEAAFGEESLLHRFDQTTRPRSGSKRGGKSGSRPRRGVNGNIGRR</sequence>
<feature type="compositionally biased region" description="Basic residues" evidence="3">
    <location>
        <begin position="474"/>
        <end position="488"/>
    </location>
</feature>
<evidence type="ECO:0000259" key="4">
    <source>
        <dbReference type="Pfam" id="PF12928"/>
    </source>
</evidence>
<evidence type="ECO:0000256" key="1">
    <source>
        <dbReference type="ARBA" id="ARBA00005736"/>
    </source>
</evidence>
<keyword evidence="2" id="KW-0819">tRNA processing</keyword>
<name>A0ABR3XTP5_9PEZI</name>
<reference evidence="5 6" key="1">
    <citation type="journal article" date="2024" name="Commun. Biol.">
        <title>Comparative genomic analysis of thermophilic fungi reveals convergent evolutionary adaptations and gene losses.</title>
        <authorList>
            <person name="Steindorff A.S."/>
            <person name="Aguilar-Pontes M.V."/>
            <person name="Robinson A.J."/>
            <person name="Andreopoulos B."/>
            <person name="LaButti K."/>
            <person name="Kuo A."/>
            <person name="Mondo S."/>
            <person name="Riley R."/>
            <person name="Otillar R."/>
            <person name="Haridas S."/>
            <person name="Lipzen A."/>
            <person name="Grimwood J."/>
            <person name="Schmutz J."/>
            <person name="Clum A."/>
            <person name="Reid I.D."/>
            <person name="Moisan M.C."/>
            <person name="Butler G."/>
            <person name="Nguyen T.T.M."/>
            <person name="Dewar K."/>
            <person name="Conant G."/>
            <person name="Drula E."/>
            <person name="Henrissat B."/>
            <person name="Hansel C."/>
            <person name="Singer S."/>
            <person name="Hutchinson M.I."/>
            <person name="de Vries R.P."/>
            <person name="Natvig D.O."/>
            <person name="Powell A.J."/>
            <person name="Tsang A."/>
            <person name="Grigoriev I.V."/>
        </authorList>
    </citation>
    <scope>NUCLEOTIDE SEQUENCE [LARGE SCALE GENOMIC DNA]</scope>
    <source>
        <strain evidence="5 6">ATCC 24622</strain>
    </source>
</reference>
<dbReference type="PANTHER" id="PTHR21027:SF1">
    <property type="entry name" value="TRNA-SPLICING ENDONUCLEASE SUBUNIT SEN54"/>
    <property type="match status" value="1"/>
</dbReference>
<dbReference type="InterPro" id="IPR024337">
    <property type="entry name" value="tRNA_splic_suSen54"/>
</dbReference>
<feature type="domain" description="tRNA-splicing endonuclease subunit Sen54 N-terminal" evidence="4">
    <location>
        <begin position="85"/>
        <end position="203"/>
    </location>
</feature>
<dbReference type="PANTHER" id="PTHR21027">
    <property type="entry name" value="TRNA-SPLICING ENDONUCLEASE SUBUNIT SEN54"/>
    <property type="match status" value="1"/>
</dbReference>
<dbReference type="EMBL" id="JAZHXJ010000046">
    <property type="protein sequence ID" value="KAL1879090.1"/>
    <property type="molecule type" value="Genomic_DNA"/>
</dbReference>
<evidence type="ECO:0000256" key="2">
    <source>
        <dbReference type="ARBA" id="ARBA00022694"/>
    </source>
</evidence>
<keyword evidence="6" id="KW-1185">Reference proteome</keyword>
<dbReference type="Proteomes" id="UP001586593">
    <property type="component" value="Unassembled WGS sequence"/>
</dbReference>
<protein>
    <recommendedName>
        <fullName evidence="4">tRNA-splicing endonuclease subunit Sen54 N-terminal domain-containing protein</fullName>
    </recommendedName>
</protein>
<gene>
    <name evidence="5" type="ORF">VTK73DRAFT_7314</name>
</gene>
<feature type="region of interest" description="Disordered" evidence="3">
    <location>
        <begin position="467"/>
        <end position="497"/>
    </location>
</feature>
<dbReference type="Pfam" id="PF12928">
    <property type="entry name" value="tRNA_int_end_N2"/>
    <property type="match status" value="1"/>
</dbReference>
<comment type="caution">
    <text evidence="5">The sequence shown here is derived from an EMBL/GenBank/DDBJ whole genome shotgun (WGS) entry which is preliminary data.</text>
</comment>
<accession>A0ABR3XTP5</accession>
<comment type="similarity">
    <text evidence="1">Belongs to the SEN54 family.</text>
</comment>
<evidence type="ECO:0000313" key="6">
    <source>
        <dbReference type="Proteomes" id="UP001586593"/>
    </source>
</evidence>
<dbReference type="InterPro" id="IPR024336">
    <property type="entry name" value="tRNA_splic_suSen54_N"/>
</dbReference>
<evidence type="ECO:0000313" key="5">
    <source>
        <dbReference type="EMBL" id="KAL1879090.1"/>
    </source>
</evidence>
<proteinExistence type="inferred from homology"/>